<accession>A0A1L9STK5</accession>
<organism evidence="9 10">
    <name type="scientific">Penicilliopsis zonata CBS 506.65</name>
    <dbReference type="NCBI Taxonomy" id="1073090"/>
    <lineage>
        <taxon>Eukaryota</taxon>
        <taxon>Fungi</taxon>
        <taxon>Dikarya</taxon>
        <taxon>Ascomycota</taxon>
        <taxon>Pezizomycotina</taxon>
        <taxon>Eurotiomycetes</taxon>
        <taxon>Eurotiomycetidae</taxon>
        <taxon>Eurotiales</taxon>
        <taxon>Aspergillaceae</taxon>
        <taxon>Penicilliopsis</taxon>
    </lineage>
</organism>
<feature type="transmembrane region" description="Helical" evidence="7">
    <location>
        <begin position="176"/>
        <end position="196"/>
    </location>
</feature>
<dbReference type="OrthoDB" id="4682787at2759"/>
<feature type="transmembrane region" description="Helical" evidence="7">
    <location>
        <begin position="124"/>
        <end position="146"/>
    </location>
</feature>
<feature type="transmembrane region" description="Helical" evidence="7">
    <location>
        <begin position="87"/>
        <end position="112"/>
    </location>
</feature>
<dbReference type="PANTHER" id="PTHR33048">
    <property type="entry name" value="PTH11-LIKE INTEGRAL MEMBRANE PROTEIN (AFU_ORTHOLOGUE AFUA_5G11245)"/>
    <property type="match status" value="1"/>
</dbReference>
<dbReference type="InterPro" id="IPR049326">
    <property type="entry name" value="Rhodopsin_dom_fungi"/>
</dbReference>
<keyword evidence="4 7" id="KW-0472">Membrane</keyword>
<evidence type="ECO:0000256" key="7">
    <source>
        <dbReference type="SAM" id="Phobius"/>
    </source>
</evidence>
<dbReference type="AlphaFoldDB" id="A0A1L9STK5"/>
<keyword evidence="3 7" id="KW-1133">Transmembrane helix</keyword>
<evidence type="ECO:0000256" key="6">
    <source>
        <dbReference type="SAM" id="MobiDB-lite"/>
    </source>
</evidence>
<evidence type="ECO:0000313" key="10">
    <source>
        <dbReference type="Proteomes" id="UP000184188"/>
    </source>
</evidence>
<evidence type="ECO:0000313" key="9">
    <source>
        <dbReference type="EMBL" id="OJJ50417.1"/>
    </source>
</evidence>
<comment type="similarity">
    <text evidence="5">Belongs to the SAT4 family.</text>
</comment>
<dbReference type="GO" id="GO:0016020">
    <property type="term" value="C:membrane"/>
    <property type="evidence" value="ECO:0007669"/>
    <property type="project" value="UniProtKB-SubCell"/>
</dbReference>
<feature type="region of interest" description="Disordered" evidence="6">
    <location>
        <begin position="296"/>
        <end position="320"/>
    </location>
</feature>
<feature type="compositionally biased region" description="Polar residues" evidence="6">
    <location>
        <begin position="296"/>
        <end position="313"/>
    </location>
</feature>
<dbReference type="Pfam" id="PF20684">
    <property type="entry name" value="Fung_rhodopsin"/>
    <property type="match status" value="1"/>
</dbReference>
<evidence type="ECO:0000256" key="2">
    <source>
        <dbReference type="ARBA" id="ARBA00022692"/>
    </source>
</evidence>
<reference evidence="10" key="1">
    <citation type="journal article" date="2017" name="Genome Biol.">
        <title>Comparative genomics reveals high biological diversity and specific adaptations in the industrially and medically important fungal genus Aspergillus.</title>
        <authorList>
            <person name="de Vries R.P."/>
            <person name="Riley R."/>
            <person name="Wiebenga A."/>
            <person name="Aguilar-Osorio G."/>
            <person name="Amillis S."/>
            <person name="Uchima C.A."/>
            <person name="Anderluh G."/>
            <person name="Asadollahi M."/>
            <person name="Askin M."/>
            <person name="Barry K."/>
            <person name="Battaglia E."/>
            <person name="Bayram O."/>
            <person name="Benocci T."/>
            <person name="Braus-Stromeyer S.A."/>
            <person name="Caldana C."/>
            <person name="Canovas D."/>
            <person name="Cerqueira G.C."/>
            <person name="Chen F."/>
            <person name="Chen W."/>
            <person name="Choi C."/>
            <person name="Clum A."/>
            <person name="Dos Santos R.A."/>
            <person name="Damasio A.R."/>
            <person name="Diallinas G."/>
            <person name="Emri T."/>
            <person name="Fekete E."/>
            <person name="Flipphi M."/>
            <person name="Freyberg S."/>
            <person name="Gallo A."/>
            <person name="Gournas C."/>
            <person name="Habgood R."/>
            <person name="Hainaut M."/>
            <person name="Harispe M.L."/>
            <person name="Henrissat B."/>
            <person name="Hilden K.S."/>
            <person name="Hope R."/>
            <person name="Hossain A."/>
            <person name="Karabika E."/>
            <person name="Karaffa L."/>
            <person name="Karanyi Z."/>
            <person name="Krasevec N."/>
            <person name="Kuo A."/>
            <person name="Kusch H."/>
            <person name="LaButti K."/>
            <person name="Lagendijk E.L."/>
            <person name="Lapidus A."/>
            <person name="Levasseur A."/>
            <person name="Lindquist E."/>
            <person name="Lipzen A."/>
            <person name="Logrieco A.F."/>
            <person name="MacCabe A."/>
            <person name="Maekelae M.R."/>
            <person name="Malavazi I."/>
            <person name="Melin P."/>
            <person name="Meyer V."/>
            <person name="Mielnichuk N."/>
            <person name="Miskei M."/>
            <person name="Molnar A.P."/>
            <person name="Mule G."/>
            <person name="Ngan C.Y."/>
            <person name="Orejas M."/>
            <person name="Orosz E."/>
            <person name="Ouedraogo J.P."/>
            <person name="Overkamp K.M."/>
            <person name="Park H.-S."/>
            <person name="Perrone G."/>
            <person name="Piumi F."/>
            <person name="Punt P.J."/>
            <person name="Ram A.F."/>
            <person name="Ramon A."/>
            <person name="Rauscher S."/>
            <person name="Record E."/>
            <person name="Riano-Pachon D.M."/>
            <person name="Robert V."/>
            <person name="Roehrig J."/>
            <person name="Ruller R."/>
            <person name="Salamov A."/>
            <person name="Salih N.S."/>
            <person name="Samson R.A."/>
            <person name="Sandor E."/>
            <person name="Sanguinetti M."/>
            <person name="Schuetze T."/>
            <person name="Sepcic K."/>
            <person name="Shelest E."/>
            <person name="Sherlock G."/>
            <person name="Sophianopoulou V."/>
            <person name="Squina F.M."/>
            <person name="Sun H."/>
            <person name="Susca A."/>
            <person name="Todd R.B."/>
            <person name="Tsang A."/>
            <person name="Unkles S.E."/>
            <person name="van de Wiele N."/>
            <person name="van Rossen-Uffink D."/>
            <person name="Oliveira J.V."/>
            <person name="Vesth T.C."/>
            <person name="Visser J."/>
            <person name="Yu J.-H."/>
            <person name="Zhou M."/>
            <person name="Andersen M.R."/>
            <person name="Archer D.B."/>
            <person name="Baker S.E."/>
            <person name="Benoit I."/>
            <person name="Brakhage A.A."/>
            <person name="Braus G.H."/>
            <person name="Fischer R."/>
            <person name="Frisvad J.C."/>
            <person name="Goldman G.H."/>
            <person name="Houbraken J."/>
            <person name="Oakley B."/>
            <person name="Pocsi I."/>
            <person name="Scazzocchio C."/>
            <person name="Seiboth B."/>
            <person name="vanKuyk P.A."/>
            <person name="Wortman J."/>
            <person name="Dyer P.S."/>
            <person name="Grigoriev I.V."/>
        </authorList>
    </citation>
    <scope>NUCLEOTIDE SEQUENCE [LARGE SCALE GENOMIC DNA]</scope>
    <source>
        <strain evidence="10">CBS 506.65</strain>
    </source>
</reference>
<dbReference type="RefSeq" id="XP_022584927.1">
    <property type="nucleotide sequence ID" value="XM_022722178.1"/>
</dbReference>
<dbReference type="InterPro" id="IPR052337">
    <property type="entry name" value="SAT4-like"/>
</dbReference>
<feature type="domain" description="Rhodopsin" evidence="8">
    <location>
        <begin position="31"/>
        <end position="272"/>
    </location>
</feature>
<keyword evidence="10" id="KW-1185">Reference proteome</keyword>
<feature type="transmembrane region" description="Helical" evidence="7">
    <location>
        <begin position="208"/>
        <end position="227"/>
    </location>
</feature>
<feature type="transmembrane region" description="Helical" evidence="7">
    <location>
        <begin position="12"/>
        <end position="35"/>
    </location>
</feature>
<evidence type="ECO:0000259" key="8">
    <source>
        <dbReference type="Pfam" id="PF20684"/>
    </source>
</evidence>
<evidence type="ECO:0000256" key="1">
    <source>
        <dbReference type="ARBA" id="ARBA00004141"/>
    </source>
</evidence>
<dbReference type="Proteomes" id="UP000184188">
    <property type="component" value="Unassembled WGS sequence"/>
</dbReference>
<protein>
    <recommendedName>
        <fullName evidence="8">Rhodopsin domain-containing protein</fullName>
    </recommendedName>
</protein>
<dbReference type="STRING" id="1073090.A0A1L9STK5"/>
<gene>
    <name evidence="9" type="ORF">ASPZODRAFT_129044</name>
</gene>
<sequence length="343" mass="37662">MTTAYDAYDIGSGLLATIWTLTTLSIVTMALRIYAKIKINKFSADDIIMLGSLALLIAGSGIANVSVAYGLGHHYSSLAHAREVKAVLYYCVTQTLGISACTVGRIAFIVYLVRLFPSSSPVRLVFWLLVVAQGVINVVSILLLFLQCGADVAPVFDYTLPETNCMALSVQINYGYFQGAFNSATDLFLAVFPTYTFWGLQLRFRIKVALVCLLGLGIFAMVASIVKTVELSTIANTTDPTVDQVTLLRWVYIESAIVIITSSIPCLRPLFVAMSKNFSSSPKHTYELTNRYGNASSGLASHSRNKYSRQTSQMHDEDESTRQILGDAQWGITKQIDVTIRNE</sequence>
<name>A0A1L9STK5_9EURO</name>
<dbReference type="VEuPathDB" id="FungiDB:ASPZODRAFT_129044"/>
<feature type="transmembrane region" description="Helical" evidence="7">
    <location>
        <begin position="247"/>
        <end position="267"/>
    </location>
</feature>
<feature type="transmembrane region" description="Helical" evidence="7">
    <location>
        <begin position="47"/>
        <end position="67"/>
    </location>
</feature>
<evidence type="ECO:0000256" key="4">
    <source>
        <dbReference type="ARBA" id="ARBA00023136"/>
    </source>
</evidence>
<keyword evidence="2 7" id="KW-0812">Transmembrane</keyword>
<evidence type="ECO:0000256" key="5">
    <source>
        <dbReference type="ARBA" id="ARBA00038359"/>
    </source>
</evidence>
<evidence type="ECO:0000256" key="3">
    <source>
        <dbReference type="ARBA" id="ARBA00022989"/>
    </source>
</evidence>
<dbReference type="PANTHER" id="PTHR33048:SF155">
    <property type="entry name" value="INTEGRAL MEMBRANE PROTEIN"/>
    <property type="match status" value="1"/>
</dbReference>
<dbReference type="EMBL" id="KV878337">
    <property type="protein sequence ID" value="OJJ50417.1"/>
    <property type="molecule type" value="Genomic_DNA"/>
</dbReference>
<comment type="subcellular location">
    <subcellularLocation>
        <location evidence="1">Membrane</location>
        <topology evidence="1">Multi-pass membrane protein</topology>
    </subcellularLocation>
</comment>
<dbReference type="GeneID" id="34608643"/>
<proteinExistence type="inferred from homology"/>